<sequence>MACPRVVLLILIKFFILQTALSSSWRTLSGKPPAVIARGGFSGIFPDSSIQAYELVNITTSPDITLWCELQLTKDGVGICFPNLNLQNGSTVKKFYPNYKETFSVDFTWKELSSVTLSQGVYSRTPIFDDNWPITKVEETAASSLWLNIQDSAFYAQHNLNVRKFVVSMSRRVRFNFISSPEISLLKSMKKSVKRTTVTKLMFRFLNQDQIEPFTNQSYGSLAKNLSYIKTFSSGILVPKSYIWPADSYLTYNPTRRWSLMLIKKV</sequence>
<organism evidence="8 9">
    <name type="scientific">Camelina sativa</name>
    <name type="common">False flax</name>
    <name type="synonym">Myagrum sativum</name>
    <dbReference type="NCBI Taxonomy" id="90675"/>
    <lineage>
        <taxon>Eukaryota</taxon>
        <taxon>Viridiplantae</taxon>
        <taxon>Streptophyta</taxon>
        <taxon>Embryophyta</taxon>
        <taxon>Tracheophyta</taxon>
        <taxon>Spermatophyta</taxon>
        <taxon>Magnoliopsida</taxon>
        <taxon>eudicotyledons</taxon>
        <taxon>Gunneridae</taxon>
        <taxon>Pentapetalae</taxon>
        <taxon>rosids</taxon>
        <taxon>malvids</taxon>
        <taxon>Brassicales</taxon>
        <taxon>Brassicaceae</taxon>
        <taxon>Camelineae</taxon>
        <taxon>Camelina</taxon>
    </lineage>
</organism>
<feature type="chain" id="PRO_5046651750" description="glycerophosphodiester phosphodiesterase" evidence="6">
    <location>
        <begin position="23"/>
        <end position="266"/>
    </location>
</feature>
<dbReference type="PROSITE" id="PS51704">
    <property type="entry name" value="GP_PDE"/>
    <property type="match status" value="1"/>
</dbReference>
<keyword evidence="8" id="KW-1185">Reference proteome</keyword>
<dbReference type="RefSeq" id="XP_019096415.1">
    <property type="nucleotide sequence ID" value="XM_019240870.1"/>
</dbReference>
<keyword evidence="4" id="KW-0378">Hydrolase</keyword>
<proteinExistence type="predicted"/>
<evidence type="ECO:0000259" key="7">
    <source>
        <dbReference type="PROSITE" id="PS51704"/>
    </source>
</evidence>
<dbReference type="Proteomes" id="UP000694864">
    <property type="component" value="Chromosome 19"/>
</dbReference>
<feature type="domain" description="GP-PDE" evidence="7">
    <location>
        <begin position="33"/>
        <end position="266"/>
    </location>
</feature>
<evidence type="ECO:0000256" key="1">
    <source>
        <dbReference type="ARBA" id="ARBA00012247"/>
    </source>
</evidence>
<dbReference type="SUPFAM" id="SSF51695">
    <property type="entry name" value="PLC-like phosphodiesterases"/>
    <property type="match status" value="1"/>
</dbReference>
<dbReference type="PANTHER" id="PTHR43620:SF10">
    <property type="entry name" value="GLYCEROPHOSPHODIESTER PHOSPHODIESTERASE GDPDL5"/>
    <property type="match status" value="1"/>
</dbReference>
<keyword evidence="3" id="KW-0319">Glycerol metabolism</keyword>
<evidence type="ECO:0000313" key="8">
    <source>
        <dbReference type="Proteomes" id="UP000694864"/>
    </source>
</evidence>
<name>A0ABM1RBM7_CAMSA</name>
<dbReference type="InterPro" id="IPR030395">
    <property type="entry name" value="GP_PDE_dom"/>
</dbReference>
<dbReference type="PANTHER" id="PTHR43620">
    <property type="entry name" value="GLYCEROPHOSPHORYL DIESTER PHOSPHODIESTERASE"/>
    <property type="match status" value="1"/>
</dbReference>
<gene>
    <name evidence="9" type="primary">LOC104765936</name>
</gene>
<evidence type="ECO:0000256" key="2">
    <source>
        <dbReference type="ARBA" id="ARBA00022729"/>
    </source>
</evidence>
<protein>
    <recommendedName>
        <fullName evidence="1">glycerophosphodiester phosphodiesterase</fullName>
        <ecNumber evidence="1">3.1.4.46</ecNumber>
    </recommendedName>
</protein>
<evidence type="ECO:0000256" key="6">
    <source>
        <dbReference type="SAM" id="SignalP"/>
    </source>
</evidence>
<reference evidence="9" key="2">
    <citation type="submission" date="2025-08" db="UniProtKB">
        <authorList>
            <consortium name="RefSeq"/>
        </authorList>
    </citation>
    <scope>IDENTIFICATION</scope>
    <source>
        <tissue evidence="9">Leaf</tissue>
    </source>
</reference>
<dbReference type="GeneID" id="104765936"/>
<reference evidence="8" key="1">
    <citation type="journal article" date="2014" name="Nat. Commun.">
        <title>The emerging biofuel crop Camelina sativa retains a highly undifferentiated hexaploid genome structure.</title>
        <authorList>
            <person name="Kagale S."/>
            <person name="Koh C."/>
            <person name="Nixon J."/>
            <person name="Bollina V."/>
            <person name="Clarke W.E."/>
            <person name="Tuteja R."/>
            <person name="Spillane C."/>
            <person name="Robinson S.J."/>
            <person name="Links M.G."/>
            <person name="Clarke C."/>
            <person name="Higgins E.E."/>
            <person name="Huebert T."/>
            <person name="Sharpe A.G."/>
            <person name="Parkin I.A."/>
        </authorList>
    </citation>
    <scope>NUCLEOTIDE SEQUENCE [LARGE SCALE GENOMIC DNA]</scope>
    <source>
        <strain evidence="8">cv. DH55</strain>
    </source>
</reference>
<dbReference type="EC" id="3.1.4.46" evidence="1"/>
<evidence type="ECO:0000313" key="9">
    <source>
        <dbReference type="RefSeq" id="XP_019096415.1"/>
    </source>
</evidence>
<comment type="catalytic activity">
    <reaction evidence="5">
        <text>a sn-glycero-3-phosphodiester + H2O = an alcohol + sn-glycerol 3-phosphate + H(+)</text>
        <dbReference type="Rhea" id="RHEA:12969"/>
        <dbReference type="ChEBI" id="CHEBI:15377"/>
        <dbReference type="ChEBI" id="CHEBI:15378"/>
        <dbReference type="ChEBI" id="CHEBI:30879"/>
        <dbReference type="ChEBI" id="CHEBI:57597"/>
        <dbReference type="ChEBI" id="CHEBI:83408"/>
        <dbReference type="EC" id="3.1.4.46"/>
    </reaction>
</comment>
<evidence type="ECO:0000256" key="4">
    <source>
        <dbReference type="ARBA" id="ARBA00022801"/>
    </source>
</evidence>
<evidence type="ECO:0000256" key="5">
    <source>
        <dbReference type="ARBA" id="ARBA00047512"/>
    </source>
</evidence>
<accession>A0ABM1RBM7</accession>
<feature type="signal peptide" evidence="6">
    <location>
        <begin position="1"/>
        <end position="22"/>
    </location>
</feature>
<dbReference type="InterPro" id="IPR017946">
    <property type="entry name" value="PLC-like_Pdiesterase_TIM-brl"/>
</dbReference>
<dbReference type="Gene3D" id="3.20.20.190">
    <property type="entry name" value="Phosphatidylinositol (PI) phosphodiesterase"/>
    <property type="match status" value="1"/>
</dbReference>
<evidence type="ECO:0000256" key="3">
    <source>
        <dbReference type="ARBA" id="ARBA00022798"/>
    </source>
</evidence>
<keyword evidence="2 6" id="KW-0732">Signal</keyword>